<reference evidence="2 3" key="1">
    <citation type="submission" date="2019-03" db="EMBL/GenBank/DDBJ databases">
        <title>Deep-cultivation of Planctomycetes and their phenomic and genomic characterization uncovers novel biology.</title>
        <authorList>
            <person name="Wiegand S."/>
            <person name="Jogler M."/>
            <person name="Boedeker C."/>
            <person name="Pinto D."/>
            <person name="Vollmers J."/>
            <person name="Rivas-Marin E."/>
            <person name="Kohn T."/>
            <person name="Peeters S.H."/>
            <person name="Heuer A."/>
            <person name="Rast P."/>
            <person name="Oberbeckmann S."/>
            <person name="Bunk B."/>
            <person name="Jeske O."/>
            <person name="Meyerdierks A."/>
            <person name="Storesund J.E."/>
            <person name="Kallscheuer N."/>
            <person name="Luecker S."/>
            <person name="Lage O.M."/>
            <person name="Pohl T."/>
            <person name="Merkel B.J."/>
            <person name="Hornburger P."/>
            <person name="Mueller R.-W."/>
            <person name="Bruemmer F."/>
            <person name="Labrenz M."/>
            <person name="Spormann A.M."/>
            <person name="Op den Camp H."/>
            <person name="Overmann J."/>
            <person name="Amann R."/>
            <person name="Jetten M.S.M."/>
            <person name="Mascher T."/>
            <person name="Medema M.H."/>
            <person name="Devos D.P."/>
            <person name="Kaster A.-K."/>
            <person name="Ovreas L."/>
            <person name="Rohde M."/>
            <person name="Galperin M.Y."/>
            <person name="Jogler C."/>
        </authorList>
    </citation>
    <scope>NUCLEOTIDE SEQUENCE [LARGE SCALE GENOMIC DNA]</scope>
    <source>
        <strain evidence="2 3">Enr13</strain>
    </source>
</reference>
<name>A0A518HRC1_9BACT</name>
<dbReference type="Proteomes" id="UP000319004">
    <property type="component" value="Chromosome"/>
</dbReference>
<feature type="transmembrane region" description="Helical" evidence="1">
    <location>
        <begin position="127"/>
        <end position="147"/>
    </location>
</feature>
<keyword evidence="3" id="KW-1185">Reference proteome</keyword>
<organism evidence="2 3">
    <name type="scientific">Stieleria neptunia</name>
    <dbReference type="NCBI Taxonomy" id="2527979"/>
    <lineage>
        <taxon>Bacteria</taxon>
        <taxon>Pseudomonadati</taxon>
        <taxon>Planctomycetota</taxon>
        <taxon>Planctomycetia</taxon>
        <taxon>Pirellulales</taxon>
        <taxon>Pirellulaceae</taxon>
        <taxon>Stieleria</taxon>
    </lineage>
</organism>
<evidence type="ECO:0000256" key="1">
    <source>
        <dbReference type="SAM" id="Phobius"/>
    </source>
</evidence>
<dbReference type="EMBL" id="CP037423">
    <property type="protein sequence ID" value="QDV43384.1"/>
    <property type="molecule type" value="Genomic_DNA"/>
</dbReference>
<feature type="transmembrane region" description="Helical" evidence="1">
    <location>
        <begin position="216"/>
        <end position="240"/>
    </location>
</feature>
<keyword evidence="1" id="KW-0472">Membrane</keyword>
<evidence type="ECO:0000313" key="2">
    <source>
        <dbReference type="EMBL" id="QDV43384.1"/>
    </source>
</evidence>
<sequence length="250" mass="28064">MRRRRRFKVSFISLSGSREMTWMQNDQQRLGTGADAQTRGVLKHRLFQFKRKKGQFPMDADQKEPEEALKEAALIRVTNSLSDITRRQRKALLSTSTVGCVVGWTGAVPKKIAPLGIDFPADDQAGFLYCLLGVIAYFAVGFAVYAWSDFTRWRIGIMAAELPVAISGVVDQFFPVKRSKIEERPEYDGSDYQIVDATIDELKNEVRRQFENSSRIAIATFIVDYVVPVLVAIAGFGFLICQIAKLGAEV</sequence>
<evidence type="ECO:0000313" key="3">
    <source>
        <dbReference type="Proteomes" id="UP000319004"/>
    </source>
</evidence>
<accession>A0A518HRC1</accession>
<keyword evidence="1" id="KW-0812">Transmembrane</keyword>
<protein>
    <submittedName>
        <fullName evidence="2">Uncharacterized protein</fullName>
    </submittedName>
</protein>
<dbReference type="AlphaFoldDB" id="A0A518HRC1"/>
<proteinExistence type="predicted"/>
<keyword evidence="1" id="KW-1133">Transmembrane helix</keyword>
<gene>
    <name evidence="2" type="ORF">Enr13x_32400</name>
</gene>
<dbReference type="KEGG" id="snep:Enr13x_32400"/>